<evidence type="ECO:0000313" key="4">
    <source>
        <dbReference type="Proteomes" id="UP000023152"/>
    </source>
</evidence>
<dbReference type="GO" id="GO:0000902">
    <property type="term" value="P:cell morphogenesis"/>
    <property type="evidence" value="ECO:0007669"/>
    <property type="project" value="InterPro"/>
</dbReference>
<feature type="region of interest" description="Disordered" evidence="1">
    <location>
        <begin position="733"/>
        <end position="792"/>
    </location>
</feature>
<keyword evidence="2" id="KW-0812">Transmembrane</keyword>
<dbReference type="GO" id="GO:0030427">
    <property type="term" value="C:site of polarized growth"/>
    <property type="evidence" value="ECO:0007669"/>
    <property type="project" value="TreeGrafter"/>
</dbReference>
<protein>
    <submittedName>
        <fullName evidence="3">Uncharacterized protein</fullName>
    </submittedName>
</protein>
<accession>X6NXJ9</accession>
<dbReference type="Proteomes" id="UP000023152">
    <property type="component" value="Unassembled WGS sequence"/>
</dbReference>
<organism evidence="3 4">
    <name type="scientific">Reticulomyxa filosa</name>
    <dbReference type="NCBI Taxonomy" id="46433"/>
    <lineage>
        <taxon>Eukaryota</taxon>
        <taxon>Sar</taxon>
        <taxon>Rhizaria</taxon>
        <taxon>Retaria</taxon>
        <taxon>Foraminifera</taxon>
        <taxon>Monothalamids</taxon>
        <taxon>Reticulomyxidae</taxon>
        <taxon>Reticulomyxa</taxon>
    </lineage>
</organism>
<name>X6NXJ9_RETFI</name>
<dbReference type="AlphaFoldDB" id="X6NXJ9"/>
<feature type="transmembrane region" description="Helical" evidence="2">
    <location>
        <begin position="415"/>
        <end position="435"/>
    </location>
</feature>
<feature type="non-terminal residue" evidence="3">
    <location>
        <position position="1"/>
    </location>
</feature>
<dbReference type="PANTHER" id="PTHR12295:SF32">
    <property type="entry name" value="NON-SPECIFIC SERINE_THREONINE PROTEIN KINASE"/>
    <property type="match status" value="1"/>
</dbReference>
<dbReference type="GO" id="GO:0005938">
    <property type="term" value="C:cell cortex"/>
    <property type="evidence" value="ECO:0007669"/>
    <property type="project" value="TreeGrafter"/>
</dbReference>
<feature type="compositionally biased region" description="Basic and acidic residues" evidence="1">
    <location>
        <begin position="769"/>
        <end position="789"/>
    </location>
</feature>
<dbReference type="EMBL" id="ASPP01005430">
    <property type="protein sequence ID" value="ETO30549.1"/>
    <property type="molecule type" value="Genomic_DNA"/>
</dbReference>
<keyword evidence="2" id="KW-0472">Membrane</keyword>
<feature type="transmembrane region" description="Helical" evidence="2">
    <location>
        <begin position="298"/>
        <end position="318"/>
    </location>
</feature>
<gene>
    <name evidence="3" type="ORF">RFI_06567</name>
</gene>
<dbReference type="SUPFAM" id="SSF48371">
    <property type="entry name" value="ARM repeat"/>
    <property type="match status" value="1"/>
</dbReference>
<evidence type="ECO:0000256" key="1">
    <source>
        <dbReference type="SAM" id="MobiDB-lite"/>
    </source>
</evidence>
<evidence type="ECO:0000256" key="2">
    <source>
        <dbReference type="SAM" id="Phobius"/>
    </source>
</evidence>
<feature type="compositionally biased region" description="Acidic residues" evidence="1">
    <location>
        <begin position="742"/>
        <end position="768"/>
    </location>
</feature>
<comment type="caution">
    <text evidence="3">The sequence shown here is derived from an EMBL/GenBank/DDBJ whole genome shotgun (WGS) entry which is preliminary data.</text>
</comment>
<sequence>DKGEQKELIRSVVDDLYQLNIHKHTTANERRLRLCYDLWGLLVTEPDVPHFKNGELLQELVVSQITGYVVEHFALAEDKERDICDFRFLADNLGGKVHRYDDECPLMPLAFLDWKKKLPKSVDVVTTHKKSAFDLACRVIHQDSGSFHKYIPILLQNAAVNFQSHGENDMVRKLGSFFGIETHQIIRSRSGRQDSVDLQDQQAMSGIDMWRRAKPDLCLTWSDVAMSWALQSSKHEIAIKSLEVFQRLKSYTVSYSLLIQLSLVLFVGLQKAYPFAVFDMVLDILESCVDQNQEWDKIQYRIAFALAYILLTLPYELIHKSSLNFLNKFMQLKWKYSTEQVIREMHSMFQFEYSSAGEGIAEMLKNSLVRKDLFDATGQFLDGLTTILAQDLRPHENEMFHLTILAHFIKIQLRALAQLNITFIFNFFFFFFSLFPRQQCFPKKKMDCRHLITILKCYEEKCQPMIRACEVVAANTNAEDFFVSIFREYFRLFGGDDRFTEVVMTLCKFLEYGSPLWHEGILRLLDIVISVSTRDISADLFKQIADVLITTSFLAESHNLVNIISEVGYRLVKRTNKTLPEKRFIFEFTQPTESLRRRIQYARTPNKHRFGSGGIDADQRLHELCVQRMQKHLFPYLDDAVRQEKAPKHMKSCSSLDLRSASFASPKVATTRSFPTTVLNKAELDTLPNSRPSVVMNLDVPTSLTQNTALAITSNSIHSQEYRKKIVTTQILEGGDEKDYDEHEDNEEDDDDDIDDDDDDDEEDDEDAKEEHSYASEHSRSVHIKDSDAHTPSFMSGKVATKTCKLYAYMHLFVHRNRKSREKKIWNILWSVYKQLYIVMQR</sequence>
<feature type="transmembrane region" description="Helical" evidence="2">
    <location>
        <begin position="257"/>
        <end position="278"/>
    </location>
</feature>
<dbReference type="InterPro" id="IPR039867">
    <property type="entry name" value="Furry/Tao3/Mor2"/>
</dbReference>
<keyword evidence="4" id="KW-1185">Reference proteome</keyword>
<keyword evidence="2" id="KW-1133">Transmembrane helix</keyword>
<dbReference type="InterPro" id="IPR016024">
    <property type="entry name" value="ARM-type_fold"/>
</dbReference>
<dbReference type="PANTHER" id="PTHR12295">
    <property type="entry name" value="FURRY-RELATED"/>
    <property type="match status" value="1"/>
</dbReference>
<evidence type="ECO:0000313" key="3">
    <source>
        <dbReference type="EMBL" id="ETO30549.1"/>
    </source>
</evidence>
<proteinExistence type="predicted"/>
<reference evidence="3 4" key="1">
    <citation type="journal article" date="2013" name="Curr. Biol.">
        <title>The Genome of the Foraminiferan Reticulomyxa filosa.</title>
        <authorList>
            <person name="Glockner G."/>
            <person name="Hulsmann N."/>
            <person name="Schleicher M."/>
            <person name="Noegel A.A."/>
            <person name="Eichinger L."/>
            <person name="Gallinger C."/>
            <person name="Pawlowski J."/>
            <person name="Sierra R."/>
            <person name="Euteneuer U."/>
            <person name="Pillet L."/>
            <person name="Moustafa A."/>
            <person name="Platzer M."/>
            <person name="Groth M."/>
            <person name="Szafranski K."/>
            <person name="Schliwa M."/>
        </authorList>
    </citation>
    <scope>NUCLEOTIDE SEQUENCE [LARGE SCALE GENOMIC DNA]</scope>
</reference>